<dbReference type="AlphaFoldDB" id="A0A6A4ZRB1"/>
<proteinExistence type="predicted"/>
<reference evidence="1" key="1">
    <citation type="submission" date="2019-06" db="EMBL/GenBank/DDBJ databases">
        <title>Genomics analysis of Aphanomyces spp. identifies a new class of oomycete effector associated with host adaptation.</title>
        <authorList>
            <person name="Gaulin E."/>
        </authorList>
    </citation>
    <scope>NUCLEOTIDE SEQUENCE</scope>
    <source>
        <strain evidence="1">CBS 578.67</strain>
    </source>
</reference>
<accession>A0A6A4ZRB1</accession>
<sequence length="364" mass="40736">MATRHPALSMSVHVSHAARPQAFLHALPPWLDKNDLGCVPLLVESAVSDLREPIVVCATHHNLVHVLDLMVQLFAAHACSDYLVVRAADPGHVSILAYLYVIVYRHRLKDAARIPSVHGHIHVLEYFLHQEHELIESWIDVSVLQSRAWTVGALQWLLEMIIAYNQLEGQMNQPTALPVVEERCLDAAEQARQIPTMIWLRSRLVASNSGDALLRVVHRAPRDLKSSLVECMAPVPFVSDEALMQLCHDHWTDETLRLVFDTLACLNKSDGQRELAQERCLERALGRRNVRVATWLMETMSSITTQRVLRSASGQETIAHAIKTREINNVLLVESHGAQVDRAAGAAAAQARLWDVTTNLLPLT</sequence>
<name>A0A6A4ZRB1_9STRA</name>
<comment type="caution">
    <text evidence="1">The sequence shown here is derived from an EMBL/GenBank/DDBJ whole genome shotgun (WGS) entry which is preliminary data.</text>
</comment>
<evidence type="ECO:0000313" key="1">
    <source>
        <dbReference type="EMBL" id="KAF0714812.1"/>
    </source>
</evidence>
<protein>
    <submittedName>
        <fullName evidence="1">Uncharacterized protein</fullName>
    </submittedName>
</protein>
<dbReference type="EMBL" id="VJMH01000709">
    <property type="protein sequence ID" value="KAF0714812.1"/>
    <property type="molecule type" value="Genomic_DNA"/>
</dbReference>
<gene>
    <name evidence="1" type="ORF">As57867_003664</name>
</gene>
<organism evidence="1">
    <name type="scientific">Aphanomyces stellatus</name>
    <dbReference type="NCBI Taxonomy" id="120398"/>
    <lineage>
        <taxon>Eukaryota</taxon>
        <taxon>Sar</taxon>
        <taxon>Stramenopiles</taxon>
        <taxon>Oomycota</taxon>
        <taxon>Saprolegniomycetes</taxon>
        <taxon>Saprolegniales</taxon>
        <taxon>Verrucalvaceae</taxon>
        <taxon>Aphanomyces</taxon>
    </lineage>
</organism>
<feature type="non-terminal residue" evidence="1">
    <location>
        <position position="364"/>
    </location>
</feature>